<keyword evidence="1" id="KW-0812">Transmembrane</keyword>
<name>A0ABX1ZVY6_9BACL</name>
<sequence>MKNNDYTELNKKLFDGLWSTLQEQEDAYNTKFLKESLRRVEKNVSKNSSVGVLKELIITPLFWYVLIAILVCIPAIFFLIVWVLGLHE</sequence>
<comment type="caution">
    <text evidence="2">The sequence shown here is derived from an EMBL/GenBank/DDBJ whole genome shotgun (WGS) entry which is preliminary data.</text>
</comment>
<evidence type="ECO:0000313" key="3">
    <source>
        <dbReference type="Proteomes" id="UP000618579"/>
    </source>
</evidence>
<reference evidence="2 3" key="1">
    <citation type="submission" date="2019-10" db="EMBL/GenBank/DDBJ databases">
        <title>Description of Paenibacillus pedi sp. nov.</title>
        <authorList>
            <person name="Carlier A."/>
            <person name="Qi S."/>
        </authorList>
    </citation>
    <scope>NUCLEOTIDE SEQUENCE [LARGE SCALE GENOMIC DNA]</scope>
    <source>
        <strain evidence="2 3">LMG 31457</strain>
    </source>
</reference>
<evidence type="ECO:0000256" key="1">
    <source>
        <dbReference type="SAM" id="Phobius"/>
    </source>
</evidence>
<feature type="transmembrane region" description="Helical" evidence="1">
    <location>
        <begin position="61"/>
        <end position="84"/>
    </location>
</feature>
<keyword evidence="1" id="KW-0472">Membrane</keyword>
<evidence type="ECO:0000313" key="2">
    <source>
        <dbReference type="EMBL" id="NOV03986.1"/>
    </source>
</evidence>
<keyword evidence="3" id="KW-1185">Reference proteome</keyword>
<dbReference type="EMBL" id="WHNZ01000075">
    <property type="protein sequence ID" value="NOV03986.1"/>
    <property type="molecule type" value="Genomic_DNA"/>
</dbReference>
<protein>
    <recommendedName>
        <fullName evidence="4">DUF4342 domain-containing protein</fullName>
    </recommendedName>
</protein>
<accession>A0ABX1ZVY6</accession>
<dbReference type="RefSeq" id="WP_171686797.1">
    <property type="nucleotide sequence ID" value="NZ_WHNZ01000075.1"/>
</dbReference>
<organism evidence="2 3">
    <name type="scientific">Paenibacillus planticolens</name>
    <dbReference type="NCBI Taxonomy" id="2654976"/>
    <lineage>
        <taxon>Bacteria</taxon>
        <taxon>Bacillati</taxon>
        <taxon>Bacillota</taxon>
        <taxon>Bacilli</taxon>
        <taxon>Bacillales</taxon>
        <taxon>Paenibacillaceae</taxon>
        <taxon>Paenibacillus</taxon>
    </lineage>
</organism>
<evidence type="ECO:0008006" key="4">
    <source>
        <dbReference type="Google" id="ProtNLM"/>
    </source>
</evidence>
<dbReference type="Proteomes" id="UP000618579">
    <property type="component" value="Unassembled WGS sequence"/>
</dbReference>
<keyword evidence="1" id="KW-1133">Transmembrane helix</keyword>
<gene>
    <name evidence="2" type="ORF">GC097_28780</name>
</gene>
<proteinExistence type="predicted"/>